<dbReference type="Gene3D" id="2.40.50.1070">
    <property type="match status" value="1"/>
</dbReference>
<accession>F2JP51</accession>
<feature type="binding site" evidence="4">
    <location>
        <position position="285"/>
    </location>
    <ligand>
        <name>S-adenosyl-L-methionine</name>
        <dbReference type="ChEBI" id="CHEBI:59789"/>
    </ligand>
</feature>
<dbReference type="Gene3D" id="3.40.50.150">
    <property type="entry name" value="Vaccinia Virus protein VP39"/>
    <property type="match status" value="1"/>
</dbReference>
<dbReference type="eggNOG" id="COG2265">
    <property type="taxonomic scope" value="Bacteria"/>
</dbReference>
<dbReference type="AlphaFoldDB" id="F2JP51"/>
<dbReference type="Pfam" id="PF01938">
    <property type="entry name" value="TRAM"/>
    <property type="match status" value="1"/>
</dbReference>
<dbReference type="KEGG" id="cle:Clole_1946"/>
<organism evidence="7 8">
    <name type="scientific">Cellulosilyticum lentocellum (strain ATCC 49066 / DSM 5427 / NCIMB 11756 / RHM5)</name>
    <name type="common">Clostridium lentocellum</name>
    <dbReference type="NCBI Taxonomy" id="642492"/>
    <lineage>
        <taxon>Bacteria</taxon>
        <taxon>Bacillati</taxon>
        <taxon>Bacillota</taxon>
        <taxon>Clostridia</taxon>
        <taxon>Lachnospirales</taxon>
        <taxon>Cellulosilyticaceae</taxon>
        <taxon>Cellulosilyticum</taxon>
    </lineage>
</organism>
<dbReference type="InterPro" id="IPR029063">
    <property type="entry name" value="SAM-dependent_MTases_sf"/>
</dbReference>
<dbReference type="Pfam" id="PF05958">
    <property type="entry name" value="tRNA_U5-meth_tr"/>
    <property type="match status" value="1"/>
</dbReference>
<dbReference type="FunFam" id="3.40.50.150:FF:000009">
    <property type="entry name" value="23S rRNA (Uracil(1939)-C(5))-methyltransferase RlmD"/>
    <property type="match status" value="1"/>
</dbReference>
<keyword evidence="1 4" id="KW-0489">Methyltransferase</keyword>
<dbReference type="PROSITE" id="PS50926">
    <property type="entry name" value="TRAM"/>
    <property type="match status" value="1"/>
</dbReference>
<dbReference type="CDD" id="cd02440">
    <property type="entry name" value="AdoMet_MTases"/>
    <property type="match status" value="1"/>
</dbReference>
<dbReference type="PANTHER" id="PTHR11061">
    <property type="entry name" value="RNA M5U METHYLTRANSFERASE"/>
    <property type="match status" value="1"/>
</dbReference>
<evidence type="ECO:0000256" key="4">
    <source>
        <dbReference type="PROSITE-ProRule" id="PRU01024"/>
    </source>
</evidence>
<evidence type="ECO:0000313" key="7">
    <source>
        <dbReference type="EMBL" id="ADZ83665.1"/>
    </source>
</evidence>
<dbReference type="HOGENOM" id="CLU_014689_7_0_9"/>
<dbReference type="SUPFAM" id="SSF53335">
    <property type="entry name" value="S-adenosyl-L-methionine-dependent methyltransferases"/>
    <property type="match status" value="1"/>
</dbReference>
<evidence type="ECO:0000256" key="1">
    <source>
        <dbReference type="ARBA" id="ARBA00022603"/>
    </source>
</evidence>
<evidence type="ECO:0000313" key="8">
    <source>
        <dbReference type="Proteomes" id="UP000008467"/>
    </source>
</evidence>
<dbReference type="PANTHER" id="PTHR11061:SF30">
    <property type="entry name" value="TRNA (URACIL(54)-C(5))-METHYLTRANSFERASE"/>
    <property type="match status" value="1"/>
</dbReference>
<dbReference type="EMBL" id="CP002582">
    <property type="protein sequence ID" value="ADZ83665.1"/>
    <property type="molecule type" value="Genomic_DNA"/>
</dbReference>
<dbReference type="GO" id="GO:0070041">
    <property type="term" value="F:rRNA (uridine-C5-)-methyltransferase activity"/>
    <property type="evidence" value="ECO:0007669"/>
    <property type="project" value="UniProtKB-ARBA"/>
</dbReference>
<keyword evidence="8" id="KW-1185">Reference proteome</keyword>
<feature type="binding site" evidence="4">
    <location>
        <position position="314"/>
    </location>
    <ligand>
        <name>S-adenosyl-L-methionine</name>
        <dbReference type="ChEBI" id="CHEBI:59789"/>
    </ligand>
</feature>
<dbReference type="GO" id="GO:0070475">
    <property type="term" value="P:rRNA base methylation"/>
    <property type="evidence" value="ECO:0007669"/>
    <property type="project" value="TreeGrafter"/>
</dbReference>
<feature type="domain" description="TRAM" evidence="6">
    <location>
        <begin position="4"/>
        <end position="62"/>
    </location>
</feature>
<reference evidence="7 8" key="1">
    <citation type="journal article" date="2011" name="J. Bacteriol.">
        <title>Complete genome sequence of the cellulose-degrading bacterium Cellulosilyticum lentocellum.</title>
        <authorList>
            <consortium name="US DOE Joint Genome Institute"/>
            <person name="Miller D.A."/>
            <person name="Suen G."/>
            <person name="Bruce D."/>
            <person name="Copeland A."/>
            <person name="Cheng J.F."/>
            <person name="Detter C."/>
            <person name="Goodwin L.A."/>
            <person name="Han C.S."/>
            <person name="Hauser L.J."/>
            <person name="Land M.L."/>
            <person name="Lapidus A."/>
            <person name="Lucas S."/>
            <person name="Meincke L."/>
            <person name="Pitluck S."/>
            <person name="Tapia R."/>
            <person name="Teshima H."/>
            <person name="Woyke T."/>
            <person name="Fox B.G."/>
            <person name="Angert E.R."/>
            <person name="Currie C.R."/>
        </authorList>
    </citation>
    <scope>NUCLEOTIDE SEQUENCE [LARGE SCALE GENOMIC DNA]</scope>
    <source>
        <strain evidence="8">ATCC 49066 / DSM 5427 / NCIMB 11756 / RHM5</strain>
    </source>
</reference>
<dbReference type="STRING" id="642492.Clole_1946"/>
<dbReference type="InterPro" id="IPR012340">
    <property type="entry name" value="NA-bd_OB-fold"/>
</dbReference>
<name>F2JP51_CELLD</name>
<dbReference type="FunFam" id="2.40.50.1070:FF:000003">
    <property type="entry name" value="23S rRNA (Uracil-5-)-methyltransferase RumA"/>
    <property type="match status" value="1"/>
</dbReference>
<evidence type="ECO:0000256" key="3">
    <source>
        <dbReference type="ARBA" id="ARBA00022691"/>
    </source>
</evidence>
<proteinExistence type="inferred from homology"/>
<dbReference type="FunFam" id="2.40.50.140:FF:000097">
    <property type="entry name" value="23S rRNA (uracil(1939)-C(5))-methyltransferase RlmD"/>
    <property type="match status" value="1"/>
</dbReference>
<dbReference type="PROSITE" id="PS01231">
    <property type="entry name" value="TRMA_2"/>
    <property type="match status" value="1"/>
</dbReference>
<feature type="active site" description="Nucleophile" evidence="4">
    <location>
        <position position="410"/>
    </location>
</feature>
<dbReference type="InterPro" id="IPR010280">
    <property type="entry name" value="U5_MeTrfase_fam"/>
</dbReference>
<dbReference type="RefSeq" id="WP_013656960.1">
    <property type="nucleotide sequence ID" value="NC_015275.1"/>
</dbReference>
<dbReference type="Proteomes" id="UP000008467">
    <property type="component" value="Chromosome"/>
</dbReference>
<dbReference type="InterPro" id="IPR002792">
    <property type="entry name" value="TRAM_dom"/>
</dbReference>
<feature type="active site" evidence="5">
    <location>
        <position position="410"/>
    </location>
</feature>
<evidence type="ECO:0000256" key="5">
    <source>
        <dbReference type="PROSITE-ProRule" id="PRU10015"/>
    </source>
</evidence>
<keyword evidence="3 4" id="KW-0949">S-adenosyl-L-methionine</keyword>
<feature type="binding site" evidence="4">
    <location>
        <position position="383"/>
    </location>
    <ligand>
        <name>S-adenosyl-L-methionine</name>
        <dbReference type="ChEBI" id="CHEBI:59789"/>
    </ligand>
</feature>
<gene>
    <name evidence="7" type="ordered locus">Clole_1946</name>
</gene>
<protein>
    <submittedName>
        <fullName evidence="7">RNA methyltransferase, TrmA family</fullName>
    </submittedName>
</protein>
<dbReference type="PROSITE" id="PS01230">
    <property type="entry name" value="TRMA_1"/>
    <property type="match status" value="1"/>
</dbReference>
<sequence length="452" mass="50559">MDKPIEKNQHYELTITDMGSEGEGIGKINDFTVFIPRAITGDVVEIRIVKVKKSFGYGKLVKLITPSPFRVEPICEVADTCGGCQLQHLSYEAQLDWKTKKVKDCLNRIGGLKDIEVLPTLGMGTPYHYRNKAQYPIRQINGKVQTGFFAPRSHQLIPLETCYIQDPKKEAIMKAVLAFLEKYKISIYDEEKHTGLVRHLMIKTGYHTEEMMVCLVINGPKLPHADEFVKAIKAVAPVTSIILNQHLEKSNTILGNSCTVLDGENAIIDYIGDLQFKISPLSFFQVNPQQTEVLYTKALEYAELTGDEIVWDAYCGIGSISLFLAQKAKKVYGVEIIPEAIENAKENAALNHITNAEFYVGKAEEVIPQMYEQGIVADTIVVDPPRKGCDSKLLETLIKMSPNKIVYVSCDPATLARDLAYLVAEGYQVDKVQPVDMFPQTTHVETVVKLSR</sequence>
<keyword evidence="2 4" id="KW-0808">Transferase</keyword>
<dbReference type="PROSITE" id="PS51687">
    <property type="entry name" value="SAM_MT_RNA_M5U"/>
    <property type="match status" value="1"/>
</dbReference>
<dbReference type="InterPro" id="IPR030391">
    <property type="entry name" value="MeTrfase_TrmA_CS"/>
</dbReference>
<evidence type="ECO:0000259" key="6">
    <source>
        <dbReference type="PROSITE" id="PS50926"/>
    </source>
</evidence>
<dbReference type="InterPro" id="IPR030390">
    <property type="entry name" value="MeTrfase_TrmA_AS"/>
</dbReference>
<evidence type="ECO:0000256" key="2">
    <source>
        <dbReference type="ARBA" id="ARBA00022679"/>
    </source>
</evidence>
<dbReference type="SUPFAM" id="SSF50249">
    <property type="entry name" value="Nucleic acid-binding proteins"/>
    <property type="match status" value="1"/>
</dbReference>
<dbReference type="NCBIfam" id="TIGR00479">
    <property type="entry name" value="rumA"/>
    <property type="match status" value="1"/>
</dbReference>
<comment type="similarity">
    <text evidence="4">Belongs to the class I-like SAM-binding methyltransferase superfamily. RNA M5U methyltransferase family.</text>
</comment>
<feature type="binding site" evidence="4">
    <location>
        <position position="335"/>
    </location>
    <ligand>
        <name>S-adenosyl-L-methionine</name>
        <dbReference type="ChEBI" id="CHEBI:59789"/>
    </ligand>
</feature>
<dbReference type="Gene3D" id="2.40.50.140">
    <property type="entry name" value="Nucleic acid-binding proteins"/>
    <property type="match status" value="1"/>
</dbReference>